<evidence type="ECO:0000259" key="6">
    <source>
        <dbReference type="Pfam" id="PF12770"/>
    </source>
</evidence>
<dbReference type="PANTHER" id="PTHR45641">
    <property type="entry name" value="TETRATRICOPEPTIDE REPEAT PROTEIN (AFU_ORTHOLOGUE AFUA_6G03870)"/>
    <property type="match status" value="1"/>
</dbReference>
<keyword evidence="5" id="KW-0732">Signal</keyword>
<feature type="coiled-coil region" evidence="4">
    <location>
        <begin position="676"/>
        <end position="703"/>
    </location>
</feature>
<dbReference type="Proteomes" id="UP000677668">
    <property type="component" value="Chromosome 1"/>
</dbReference>
<dbReference type="RefSeq" id="WP_211421357.1">
    <property type="nucleotide sequence ID" value="NZ_CP072642.1"/>
</dbReference>
<dbReference type="SMART" id="SM00028">
    <property type="entry name" value="TPR"/>
    <property type="match status" value="9"/>
</dbReference>
<evidence type="ECO:0000256" key="3">
    <source>
        <dbReference type="PROSITE-ProRule" id="PRU00339"/>
    </source>
</evidence>
<evidence type="ECO:0000256" key="1">
    <source>
        <dbReference type="ARBA" id="ARBA00022737"/>
    </source>
</evidence>
<dbReference type="Pfam" id="PF12770">
    <property type="entry name" value="CHAT"/>
    <property type="match status" value="1"/>
</dbReference>
<keyword evidence="8" id="KW-1185">Reference proteome</keyword>
<keyword evidence="2 3" id="KW-0802">TPR repeat</keyword>
<feature type="domain" description="CHAT" evidence="6">
    <location>
        <begin position="792"/>
        <end position="1107"/>
    </location>
</feature>
<dbReference type="EMBL" id="CP072642">
    <property type="protein sequence ID" value="QUV92925.1"/>
    <property type="molecule type" value="Genomic_DNA"/>
</dbReference>
<accession>A0ABX8AZJ9</accession>
<organism evidence="7 8">
    <name type="scientific">Chloracidobacterium sp. N</name>
    <dbReference type="NCBI Taxonomy" id="2821540"/>
    <lineage>
        <taxon>Bacteria</taxon>
        <taxon>Pseudomonadati</taxon>
        <taxon>Acidobacteriota</taxon>
        <taxon>Terriglobia</taxon>
        <taxon>Terriglobales</taxon>
        <taxon>Acidobacteriaceae</taxon>
        <taxon>Chloracidobacterium</taxon>
        <taxon>Chloracidobacterium aggregatum</taxon>
    </lineage>
</organism>
<feature type="signal peptide" evidence="5">
    <location>
        <begin position="1"/>
        <end position="21"/>
    </location>
</feature>
<dbReference type="PROSITE" id="PS50005">
    <property type="entry name" value="TPR"/>
    <property type="match status" value="1"/>
</dbReference>
<protein>
    <submittedName>
        <fullName evidence="7">CHAT domain-containing protein</fullName>
    </submittedName>
</protein>
<proteinExistence type="predicted"/>
<evidence type="ECO:0000256" key="5">
    <source>
        <dbReference type="SAM" id="SignalP"/>
    </source>
</evidence>
<keyword evidence="1" id="KW-0677">Repeat</keyword>
<evidence type="ECO:0000313" key="8">
    <source>
        <dbReference type="Proteomes" id="UP000677668"/>
    </source>
</evidence>
<evidence type="ECO:0000313" key="7">
    <source>
        <dbReference type="EMBL" id="QUV92925.1"/>
    </source>
</evidence>
<sequence>MTVFALILFLTSWLTPVHLSAVLPQQPVQPPAQQPAPTALLPGTTLEQNVTGAEPHTYTVPLDQYDFLHLVVGQHGVDVTLRLLGPDGSLVMEQDSPNGPLGPEELLFLAPASRVYRLVIVPFAQAPFAHGKTGGRYVLQVLTRRPADGHERKEAPNLWRAQEATTLATRAGQLCATGAYAEALPLAREALAIREAVYGPEHRSVADALETTGLICYHLTDYAQATALYRRATAIRDKALAPEHPDLRRSLNSLGKSLQKQGHFTEAEACYQRALLHGGRLPADTQTIRTLTYLADLHQERGQYPAAERFYQRAIAMGTAIPETSSLTLARVFNSLALLQLEQGNLSSAEVNFQHALDIYEKGFEVVPPYVALLLNNLAETLRRRGDDNRAEPLYQRAIATFEAKVGGNSPHVADFLSNLAVIILRRKDYATAEATFRRALAIYESTLGNQHPLYATCLTNLAETFRLQGRFSEAETLYRQAGAIVEKSLGSAHPAFAKTLMNLGWVRGQQKDYAAADQLFHQALHIQTEAYGPNHPDVIQTLNNLTLLAQQQNLPRQALAFQTQANAAREHLLTINLVTGSERQKFLYLKLADEETHRTLTLHLHNLPRDRDAARAALTVILQRKGRALDAMTDVLALLRQQGTPEDLRRLDELTTLKGQIAVLTQRGPDRTLSAAAHRAELKALQEQADNLEADLSRRSLQYRARFAPVTLEAVRNAIPPDAALLEYAVYSPVDPTTGLPQPTRYAVYALKADGTLRWADLGEAVPIDTTIREFRQALSTPTRQTTTVRRAGARLAAQVIAPIAPALTGVRHLLLSPDGQLNLIPFEALPDRHGQYLLEQFALTYLTSGRDLLAFQENREASPHPPVVFAAPEYGNGKQLSLAGNTLPALSPLTGTAAEAATIQRLFPDALVQTRAAATGDRLLTVNRPRFLHLATHGTFLEAVPQTARTTPEDLTTRAIGLPQPLNPDQVRRDSPLLRAYLFFAGANQAAPKSALTALEAAQLNLWGTRLVVLSACQTGVGEVRNGEGVYGLRRAFVLTGAQTQVMSLWSVSDRATQMLMENFYARLKRGEPRGEALRQAQIALRRQTRYAHPFYWASFILTGDWRAM</sequence>
<evidence type="ECO:0000256" key="4">
    <source>
        <dbReference type="SAM" id="Coils"/>
    </source>
</evidence>
<keyword evidence="4" id="KW-0175">Coiled coil</keyword>
<reference evidence="7 8" key="1">
    <citation type="submission" date="2021-03" db="EMBL/GenBank/DDBJ databases">
        <title>Genomic and phenotypic characterization of Chloracidobacterium isolates provides evidence for multiple species.</title>
        <authorList>
            <person name="Saini M.K."/>
            <person name="Costas A.M.G."/>
            <person name="Tank M."/>
            <person name="Bryant D.A."/>
        </authorList>
    </citation>
    <scope>NUCLEOTIDE SEQUENCE [LARGE SCALE GENOMIC DNA]</scope>
    <source>
        <strain evidence="7 8">N</strain>
    </source>
</reference>
<feature type="repeat" description="TPR" evidence="3">
    <location>
        <begin position="498"/>
        <end position="531"/>
    </location>
</feature>
<evidence type="ECO:0000256" key="2">
    <source>
        <dbReference type="ARBA" id="ARBA00022803"/>
    </source>
</evidence>
<dbReference type="InterPro" id="IPR024983">
    <property type="entry name" value="CHAT_dom"/>
</dbReference>
<dbReference type="Pfam" id="PF13374">
    <property type="entry name" value="TPR_10"/>
    <property type="match status" value="2"/>
</dbReference>
<dbReference type="Pfam" id="PF13424">
    <property type="entry name" value="TPR_12"/>
    <property type="match status" value="4"/>
</dbReference>
<dbReference type="Gene3D" id="1.25.40.10">
    <property type="entry name" value="Tetratricopeptide repeat domain"/>
    <property type="match status" value="3"/>
</dbReference>
<name>A0ABX8AZJ9_9BACT</name>
<dbReference type="PANTHER" id="PTHR45641:SF19">
    <property type="entry name" value="NEPHROCYSTIN-3"/>
    <property type="match status" value="1"/>
</dbReference>
<dbReference type="InterPro" id="IPR019734">
    <property type="entry name" value="TPR_rpt"/>
</dbReference>
<feature type="chain" id="PRO_5047349115" evidence="5">
    <location>
        <begin position="22"/>
        <end position="1111"/>
    </location>
</feature>
<gene>
    <name evidence="7" type="ORF">J8C05_05905</name>
</gene>
<dbReference type="InterPro" id="IPR011990">
    <property type="entry name" value="TPR-like_helical_dom_sf"/>
</dbReference>
<dbReference type="SUPFAM" id="SSF48452">
    <property type="entry name" value="TPR-like"/>
    <property type="match status" value="3"/>
</dbReference>